<sequence>MKNYQAYFIDLDGTMYRGTERVEGAAEFVQYLRKHQLPLLFLTNNSSRKQEQVAAKLMDMGIEAYPEDVFTTSMATASYIARHHANAKVFAVGEEGLVQALQDQGLELVDAGADYVVIGIDREISYEKLSKACLNVREGAALLSTNGDVAIPTERGMLPGNGAFTSVVSVSTGVEAVFIGKPHAEIMEQALAKMNLSKDEVLMIGDNYDTDILAGINAEMDTLMVETGVHRFEEISAYPKQPTYKVKTLQEWLS</sequence>
<evidence type="ECO:0000256" key="4">
    <source>
        <dbReference type="ARBA" id="ARBA00022801"/>
    </source>
</evidence>
<dbReference type="PIRSF" id="PIRSF000915">
    <property type="entry name" value="PGP-type_phosphatase"/>
    <property type="match status" value="1"/>
</dbReference>
<dbReference type="PANTHER" id="PTHR19288">
    <property type="entry name" value="4-NITROPHENYLPHOSPHATASE-RELATED"/>
    <property type="match status" value="1"/>
</dbReference>
<dbReference type="InterPro" id="IPR006354">
    <property type="entry name" value="HAD-SF_hydro_IIA_hyp1"/>
</dbReference>
<proteinExistence type="inferred from homology"/>
<dbReference type="Gene3D" id="3.40.50.1000">
    <property type="entry name" value="HAD superfamily/HAD-like"/>
    <property type="match status" value="2"/>
</dbReference>
<protein>
    <submittedName>
        <fullName evidence="6">TIGR01457 family HAD-type hydrolase</fullName>
    </submittedName>
</protein>
<evidence type="ECO:0000313" key="7">
    <source>
        <dbReference type="Proteomes" id="UP000831787"/>
    </source>
</evidence>
<accession>A0ABY4ENK5</accession>
<evidence type="ECO:0000256" key="2">
    <source>
        <dbReference type="ARBA" id="ARBA00006696"/>
    </source>
</evidence>
<evidence type="ECO:0000313" key="6">
    <source>
        <dbReference type="EMBL" id="UOQ46045.1"/>
    </source>
</evidence>
<dbReference type="NCBIfam" id="TIGR01460">
    <property type="entry name" value="HAD-SF-IIA"/>
    <property type="match status" value="1"/>
</dbReference>
<dbReference type="PANTHER" id="PTHR19288:SF46">
    <property type="entry name" value="HALOACID DEHALOGENASE-LIKE HYDROLASE DOMAIN-CONTAINING PROTEIN 2"/>
    <property type="match status" value="1"/>
</dbReference>
<evidence type="ECO:0000256" key="1">
    <source>
        <dbReference type="ARBA" id="ARBA00001946"/>
    </source>
</evidence>
<dbReference type="InterPro" id="IPR023214">
    <property type="entry name" value="HAD_sf"/>
</dbReference>
<comment type="cofactor">
    <cofactor evidence="1">
        <name>Mg(2+)</name>
        <dbReference type="ChEBI" id="CHEBI:18420"/>
    </cofactor>
</comment>
<dbReference type="NCBIfam" id="TIGR01457">
    <property type="entry name" value="HAD-SF-IIA-hyp2"/>
    <property type="match status" value="1"/>
</dbReference>
<keyword evidence="5" id="KW-0460">Magnesium</keyword>
<dbReference type="InterPro" id="IPR036412">
    <property type="entry name" value="HAD-like_sf"/>
</dbReference>
<dbReference type="Pfam" id="PF13344">
    <property type="entry name" value="Hydrolase_6"/>
    <property type="match status" value="1"/>
</dbReference>
<evidence type="ECO:0000256" key="5">
    <source>
        <dbReference type="ARBA" id="ARBA00022842"/>
    </source>
</evidence>
<comment type="similarity">
    <text evidence="2">Belongs to the HAD-like hydrolase superfamily. NagD family.</text>
</comment>
<keyword evidence="3" id="KW-0479">Metal-binding</keyword>
<dbReference type="GO" id="GO:0016787">
    <property type="term" value="F:hydrolase activity"/>
    <property type="evidence" value="ECO:0007669"/>
    <property type="project" value="UniProtKB-KW"/>
</dbReference>
<keyword evidence="4 6" id="KW-0378">Hydrolase</keyword>
<dbReference type="SFLD" id="SFLDS00003">
    <property type="entry name" value="Haloacid_Dehalogenase"/>
    <property type="match status" value="1"/>
</dbReference>
<evidence type="ECO:0000256" key="3">
    <source>
        <dbReference type="ARBA" id="ARBA00022723"/>
    </source>
</evidence>
<dbReference type="SUPFAM" id="SSF56784">
    <property type="entry name" value="HAD-like"/>
    <property type="match status" value="1"/>
</dbReference>
<dbReference type="EMBL" id="CP095073">
    <property type="protein sequence ID" value="UOQ46045.1"/>
    <property type="molecule type" value="Genomic_DNA"/>
</dbReference>
<dbReference type="RefSeq" id="WP_244713034.1">
    <property type="nucleotide sequence ID" value="NZ_CP095073.1"/>
</dbReference>
<dbReference type="Pfam" id="PF13242">
    <property type="entry name" value="Hydrolase_like"/>
    <property type="match status" value="1"/>
</dbReference>
<name>A0ABY4ENK5_9BACI</name>
<organism evidence="6 7">
    <name type="scientific">Halobacillus salinarum</name>
    <dbReference type="NCBI Taxonomy" id="2932257"/>
    <lineage>
        <taxon>Bacteria</taxon>
        <taxon>Bacillati</taxon>
        <taxon>Bacillota</taxon>
        <taxon>Bacilli</taxon>
        <taxon>Bacillales</taxon>
        <taxon>Bacillaceae</taxon>
        <taxon>Halobacillus</taxon>
    </lineage>
</organism>
<keyword evidence="7" id="KW-1185">Reference proteome</keyword>
<dbReference type="InterPro" id="IPR006357">
    <property type="entry name" value="HAD-SF_hydro_IIA"/>
</dbReference>
<reference evidence="6 7" key="1">
    <citation type="submission" date="2022-04" db="EMBL/GenBank/DDBJ databases">
        <title>Halobacillus sp. isolated from saltern.</title>
        <authorList>
            <person name="Won M."/>
            <person name="Lee C.-M."/>
            <person name="Woen H.-Y."/>
            <person name="Kwon S.-W."/>
        </authorList>
    </citation>
    <scope>NUCLEOTIDE SEQUENCE [LARGE SCALE GENOMIC DNA]</scope>
    <source>
        <strain evidence="6 7">SSBR10-3</strain>
    </source>
</reference>
<dbReference type="Proteomes" id="UP000831787">
    <property type="component" value="Chromosome"/>
</dbReference>
<dbReference type="SFLD" id="SFLDG01139">
    <property type="entry name" value="C2.A:_Pyridoxal_Phosphate_Phos"/>
    <property type="match status" value="1"/>
</dbReference>
<dbReference type="CDD" id="cd07530">
    <property type="entry name" value="HAD_Pase_UmpH-like"/>
    <property type="match status" value="1"/>
</dbReference>
<gene>
    <name evidence="6" type="ORF">MUN89_09065</name>
</gene>